<feature type="compositionally biased region" description="Acidic residues" evidence="2">
    <location>
        <begin position="56"/>
        <end position="69"/>
    </location>
</feature>
<comment type="caution">
    <text evidence="3">The sequence shown here is derived from an EMBL/GenBank/DDBJ whole genome shotgun (WGS) entry which is preliminary data.</text>
</comment>
<dbReference type="Pfam" id="PF03701">
    <property type="entry name" value="UPF0181"/>
    <property type="match status" value="1"/>
</dbReference>
<feature type="region of interest" description="Disordered" evidence="2">
    <location>
        <begin position="55"/>
        <end position="94"/>
    </location>
</feature>
<comment type="similarity">
    <text evidence="1">Belongs to the UPF0181 family.</text>
</comment>
<evidence type="ECO:0000313" key="3">
    <source>
        <dbReference type="EMBL" id="KAA8717038.1"/>
    </source>
</evidence>
<organism evidence="3 4">
    <name type="scientific">Morganella psychrotolerans</name>
    <dbReference type="NCBI Taxonomy" id="368603"/>
    <lineage>
        <taxon>Bacteria</taxon>
        <taxon>Pseudomonadati</taxon>
        <taxon>Pseudomonadota</taxon>
        <taxon>Gammaproteobacteria</taxon>
        <taxon>Enterobacterales</taxon>
        <taxon>Morganellaceae</taxon>
        <taxon>Morganella</taxon>
    </lineage>
</organism>
<name>A0A5M9RAF1_9GAMM</name>
<evidence type="ECO:0000256" key="1">
    <source>
        <dbReference type="HAMAP-Rule" id="MF_00507"/>
    </source>
</evidence>
<dbReference type="AlphaFoldDB" id="A0A5M9RAF1"/>
<feature type="compositionally biased region" description="Acidic residues" evidence="2">
    <location>
        <begin position="78"/>
        <end position="94"/>
    </location>
</feature>
<evidence type="ECO:0000313" key="4">
    <source>
        <dbReference type="Proteomes" id="UP000322181"/>
    </source>
</evidence>
<protein>
    <recommendedName>
        <fullName evidence="1">UPF0181 protein F4V73_03990</fullName>
    </recommendedName>
</protein>
<dbReference type="EMBL" id="VXKB01000001">
    <property type="protein sequence ID" value="KAA8717038.1"/>
    <property type="molecule type" value="Genomic_DNA"/>
</dbReference>
<dbReference type="OrthoDB" id="6522084at2"/>
<reference evidence="3 4" key="1">
    <citation type="submission" date="2019-09" db="EMBL/GenBank/DDBJ databases">
        <title>Draft genome sequence of various Type strains from the CCUG.</title>
        <authorList>
            <person name="Pineiro-Iglesias B."/>
            <person name="Tunovic T."/>
            <person name="Unosson C."/>
            <person name="Inganas E."/>
            <person name="Ohlen M."/>
            <person name="Cardew S."/>
            <person name="Jensie-Markopoulos S."/>
            <person name="Salva-Serra F."/>
            <person name="Jaen-Luchoro D."/>
            <person name="Karlsson R."/>
            <person name="Svensson-Stadler L."/>
            <person name="Chun J."/>
            <person name="Moore E."/>
        </authorList>
    </citation>
    <scope>NUCLEOTIDE SEQUENCE [LARGE SCALE GENOMIC DNA]</scope>
    <source>
        <strain evidence="3 4">CCUG 53682T</strain>
    </source>
</reference>
<dbReference type="HAMAP" id="MF_00507">
    <property type="entry name" value="UPF0181"/>
    <property type="match status" value="1"/>
</dbReference>
<proteinExistence type="inferred from homology"/>
<dbReference type="Proteomes" id="UP000322181">
    <property type="component" value="Unassembled WGS sequence"/>
</dbReference>
<evidence type="ECO:0000256" key="2">
    <source>
        <dbReference type="SAM" id="MobiDB-lite"/>
    </source>
</evidence>
<accession>A0A5M9RAF1</accession>
<sequence>MSSGIPVLNHEEQQAAVERIHALMQDGMSSGEAIALVAAELREQHKDGEQVRVLFDEDDADDYATDDNATDGYSTDNYDAESDDYDDDSDDNDR</sequence>
<dbReference type="NCBIfam" id="NF003476">
    <property type="entry name" value="PRK05114.1"/>
    <property type="match status" value="1"/>
</dbReference>
<dbReference type="InterPro" id="IPR005371">
    <property type="entry name" value="UPF0181"/>
</dbReference>
<gene>
    <name evidence="3" type="ORF">F4V73_03990</name>
</gene>
<dbReference type="RefSeq" id="WP_067362865.1">
    <property type="nucleotide sequence ID" value="NZ_BAAAFS010000001.1"/>
</dbReference>